<evidence type="ECO:0000313" key="3">
    <source>
        <dbReference type="Proteomes" id="UP001341281"/>
    </source>
</evidence>
<name>A0AAQ3PS46_PASNO</name>
<organism evidence="2 3">
    <name type="scientific">Paspalum notatum var. saurae</name>
    <dbReference type="NCBI Taxonomy" id="547442"/>
    <lineage>
        <taxon>Eukaryota</taxon>
        <taxon>Viridiplantae</taxon>
        <taxon>Streptophyta</taxon>
        <taxon>Embryophyta</taxon>
        <taxon>Tracheophyta</taxon>
        <taxon>Spermatophyta</taxon>
        <taxon>Magnoliopsida</taxon>
        <taxon>Liliopsida</taxon>
        <taxon>Poales</taxon>
        <taxon>Poaceae</taxon>
        <taxon>PACMAD clade</taxon>
        <taxon>Panicoideae</taxon>
        <taxon>Andropogonodae</taxon>
        <taxon>Paspaleae</taxon>
        <taxon>Paspalinae</taxon>
        <taxon>Paspalum</taxon>
    </lineage>
</organism>
<reference evidence="2 3" key="1">
    <citation type="submission" date="2024-02" db="EMBL/GenBank/DDBJ databases">
        <title>High-quality chromosome-scale genome assembly of Pensacola bahiagrass (Paspalum notatum Flugge var. saurae).</title>
        <authorList>
            <person name="Vega J.M."/>
            <person name="Podio M."/>
            <person name="Orjuela J."/>
            <person name="Siena L.A."/>
            <person name="Pessino S.C."/>
            <person name="Combes M.C."/>
            <person name="Mariac C."/>
            <person name="Albertini E."/>
            <person name="Pupilli F."/>
            <person name="Ortiz J.P.A."/>
            <person name="Leblanc O."/>
        </authorList>
    </citation>
    <scope>NUCLEOTIDE SEQUENCE [LARGE SCALE GENOMIC DNA]</scope>
    <source>
        <strain evidence="2">R1</strain>
        <tissue evidence="2">Leaf</tissue>
    </source>
</reference>
<sequence>MPSPVEGSTTAAAQQQQNQSTKELVCNNSSRFRTGEERWRICRSFDVHEELSVISSLSPLWLSRTVPLSLSCGLPRRCQHPPLTAANRCAVATTRPTPPLHLVRWQGSLLPRAPSCVLRHRAGTSGRWRATRSPLGRFRQRRPASHTPRALNEAYMIWGHYFPSVSVRGCLLTCSGIQRPGFGISRS</sequence>
<evidence type="ECO:0000256" key="1">
    <source>
        <dbReference type="SAM" id="MobiDB-lite"/>
    </source>
</evidence>
<proteinExistence type="predicted"/>
<dbReference type="AlphaFoldDB" id="A0AAQ3PS46"/>
<accession>A0AAQ3PS46</accession>
<keyword evidence="3" id="KW-1185">Reference proteome</keyword>
<dbReference type="Proteomes" id="UP001341281">
    <property type="component" value="Chromosome 01"/>
</dbReference>
<gene>
    <name evidence="2" type="ORF">U9M48_002786</name>
</gene>
<evidence type="ECO:0000313" key="2">
    <source>
        <dbReference type="EMBL" id="WVZ51664.1"/>
    </source>
</evidence>
<feature type="compositionally biased region" description="Low complexity" evidence="1">
    <location>
        <begin position="8"/>
        <end position="21"/>
    </location>
</feature>
<protein>
    <submittedName>
        <fullName evidence="2">Uncharacterized protein</fullName>
    </submittedName>
</protein>
<feature type="region of interest" description="Disordered" evidence="1">
    <location>
        <begin position="1"/>
        <end position="24"/>
    </location>
</feature>
<dbReference type="EMBL" id="CP144745">
    <property type="protein sequence ID" value="WVZ51664.1"/>
    <property type="molecule type" value="Genomic_DNA"/>
</dbReference>